<dbReference type="GO" id="GO:0019171">
    <property type="term" value="F:(3R)-hydroxyacyl-[acyl-carrier-protein] dehydratase activity"/>
    <property type="evidence" value="ECO:0007669"/>
    <property type="project" value="TreeGrafter"/>
</dbReference>
<accession>A0A1M7KGZ1</accession>
<name>A0A1M7KGZ1_9RHOB</name>
<protein>
    <submittedName>
        <fullName evidence="2">3-methylfumaryl-CoA hydratase</fullName>
    </submittedName>
</protein>
<feature type="domain" description="FAS1-like dehydratase" evidence="1">
    <location>
        <begin position="9"/>
        <end position="139"/>
    </location>
</feature>
<dbReference type="SUPFAM" id="SSF54637">
    <property type="entry name" value="Thioesterase/thiol ester dehydrase-isomerase"/>
    <property type="match status" value="2"/>
</dbReference>
<evidence type="ECO:0000313" key="3">
    <source>
        <dbReference type="Proteomes" id="UP000183974"/>
    </source>
</evidence>
<dbReference type="RefSeq" id="WP_073038030.1">
    <property type="nucleotide sequence ID" value="NZ_BMLR01000026.1"/>
</dbReference>
<dbReference type="AlphaFoldDB" id="A0A1M7KGZ1"/>
<gene>
    <name evidence="2" type="ORF">SAMN05444398_1283</name>
</gene>
<dbReference type="OrthoDB" id="7183822at2"/>
<sequence>MAETDPHDWIGREFMSEDMMTERLVDSFRATMDPYLAPIKAGEAPLGSHWCLFPTREPMAGLGADGHPAQYPYLPPPPLPRRMWGGGQLDLIAPLQVGDRVTRKTVISDVKQKTGRSGDLWIVTLEHDYKTKRGTAIHERQDVVYRDPVSAKPQPAAKPGLGAERPDLPVLWEIATSPALLFRYSAIIFVSHRIHYDLPYATKVEGYDGLVVHGPLQATLLLNAVAKRCGRAHGRISYRGVSPAICGDTLSVCVDPSGEGDFHTRSARGIHMTGSTEG</sequence>
<dbReference type="Pfam" id="PF13452">
    <property type="entry name" value="FAS1_DH_region"/>
    <property type="match status" value="1"/>
</dbReference>
<dbReference type="PANTHER" id="PTHR28152">
    <property type="entry name" value="HYDROXYACYL-THIOESTER DEHYDRATASE TYPE 2, MITOCHONDRIAL"/>
    <property type="match status" value="1"/>
</dbReference>
<dbReference type="InterPro" id="IPR029069">
    <property type="entry name" value="HotDog_dom_sf"/>
</dbReference>
<reference evidence="2 3" key="1">
    <citation type="submission" date="2016-11" db="EMBL/GenBank/DDBJ databases">
        <authorList>
            <person name="Jaros S."/>
            <person name="Januszkiewicz K."/>
            <person name="Wedrychowicz H."/>
        </authorList>
    </citation>
    <scope>NUCLEOTIDE SEQUENCE [LARGE SCALE GENOMIC DNA]</scope>
    <source>
        <strain evidence="2 3">DSM 29589</strain>
    </source>
</reference>
<evidence type="ECO:0000259" key="1">
    <source>
        <dbReference type="Pfam" id="PF13452"/>
    </source>
</evidence>
<dbReference type="InterPro" id="IPR052741">
    <property type="entry name" value="Mitochondrial_HTD2"/>
</dbReference>
<dbReference type="Proteomes" id="UP000183974">
    <property type="component" value="Unassembled WGS sequence"/>
</dbReference>
<keyword evidence="3" id="KW-1185">Reference proteome</keyword>
<organism evidence="2 3">
    <name type="scientific">Roseovarius pacificus</name>
    <dbReference type="NCBI Taxonomy" id="337701"/>
    <lineage>
        <taxon>Bacteria</taxon>
        <taxon>Pseudomonadati</taxon>
        <taxon>Pseudomonadota</taxon>
        <taxon>Alphaproteobacteria</taxon>
        <taxon>Rhodobacterales</taxon>
        <taxon>Roseobacteraceae</taxon>
        <taxon>Roseovarius</taxon>
    </lineage>
</organism>
<proteinExistence type="predicted"/>
<dbReference type="EMBL" id="FRBR01000028">
    <property type="protein sequence ID" value="SHM64575.1"/>
    <property type="molecule type" value="Genomic_DNA"/>
</dbReference>
<dbReference type="Gene3D" id="3.10.129.10">
    <property type="entry name" value="Hotdog Thioesterase"/>
    <property type="match status" value="1"/>
</dbReference>
<dbReference type="InterPro" id="IPR039569">
    <property type="entry name" value="FAS1-like_DH_region"/>
</dbReference>
<evidence type="ECO:0000313" key="2">
    <source>
        <dbReference type="EMBL" id="SHM64575.1"/>
    </source>
</evidence>
<dbReference type="STRING" id="337701.SAMN05444398_1283"/>
<dbReference type="PANTHER" id="PTHR28152:SF1">
    <property type="entry name" value="HYDROXYACYL-THIOESTER DEHYDRATASE TYPE 2, MITOCHONDRIAL"/>
    <property type="match status" value="1"/>
</dbReference>